<dbReference type="PANTHER" id="PTHR35011:SF10">
    <property type="entry name" value="TRAP TRANSPORTER SMALL PERMEASE PROTEIN"/>
    <property type="match status" value="1"/>
</dbReference>
<keyword evidence="7 8" id="KW-0472">Membrane</keyword>
<reference evidence="10" key="1">
    <citation type="submission" date="2019-08" db="EMBL/GenBank/DDBJ databases">
        <authorList>
            <person name="Kucharzyk K."/>
            <person name="Murdoch R.W."/>
            <person name="Higgins S."/>
            <person name="Loffler F."/>
        </authorList>
    </citation>
    <scope>NUCLEOTIDE SEQUENCE</scope>
</reference>
<keyword evidence="2" id="KW-0813">Transport</keyword>
<dbReference type="GO" id="GO:0015740">
    <property type="term" value="P:C4-dicarboxylate transport"/>
    <property type="evidence" value="ECO:0007669"/>
    <property type="project" value="TreeGrafter"/>
</dbReference>
<feature type="transmembrane region" description="Helical" evidence="8">
    <location>
        <begin position="64"/>
        <end position="82"/>
    </location>
</feature>
<name>A0A645E5R4_9ZZZZ</name>
<keyword evidence="3" id="KW-1003">Cell membrane</keyword>
<evidence type="ECO:0000256" key="8">
    <source>
        <dbReference type="SAM" id="Phobius"/>
    </source>
</evidence>
<evidence type="ECO:0000256" key="5">
    <source>
        <dbReference type="ARBA" id="ARBA00022692"/>
    </source>
</evidence>
<evidence type="ECO:0000256" key="2">
    <source>
        <dbReference type="ARBA" id="ARBA00022448"/>
    </source>
</evidence>
<dbReference type="PANTHER" id="PTHR35011">
    <property type="entry name" value="2,3-DIKETO-L-GULONATE TRAP TRANSPORTER SMALL PERMEASE PROTEIN YIAM"/>
    <property type="match status" value="1"/>
</dbReference>
<evidence type="ECO:0000256" key="3">
    <source>
        <dbReference type="ARBA" id="ARBA00022475"/>
    </source>
</evidence>
<proteinExistence type="predicted"/>
<keyword evidence="4" id="KW-0997">Cell inner membrane</keyword>
<evidence type="ECO:0000256" key="6">
    <source>
        <dbReference type="ARBA" id="ARBA00022989"/>
    </source>
</evidence>
<dbReference type="GO" id="GO:0005886">
    <property type="term" value="C:plasma membrane"/>
    <property type="evidence" value="ECO:0007669"/>
    <property type="project" value="UniProtKB-SubCell"/>
</dbReference>
<dbReference type="InterPro" id="IPR055348">
    <property type="entry name" value="DctQ"/>
</dbReference>
<evidence type="ECO:0000313" key="10">
    <source>
        <dbReference type="EMBL" id="MPM97144.1"/>
    </source>
</evidence>
<gene>
    <name evidence="10" type="ORF">SDC9_144317</name>
</gene>
<comment type="caution">
    <text evidence="10">The sequence shown here is derived from an EMBL/GenBank/DDBJ whole genome shotgun (WGS) entry which is preliminary data.</text>
</comment>
<keyword evidence="5 8" id="KW-0812">Transmembrane</keyword>
<feature type="domain" description="Tripartite ATP-independent periplasmic transporters DctQ component" evidence="9">
    <location>
        <begin position="1"/>
        <end position="126"/>
    </location>
</feature>
<evidence type="ECO:0000256" key="1">
    <source>
        <dbReference type="ARBA" id="ARBA00004429"/>
    </source>
</evidence>
<sequence length="140" mass="15875">MLISALFTVFTRYFLGKSFAWSEELIRYLIIWVSSLGAAVAYKEEGLVFFDMIVNAVKGKKRRNLLLFNNTVTLIFMGYIFVNSIQTIMMPSVAKQTSIGLQISMAIPFLAVPLGLGLMTIFGINHYRVILDKYKKGVYN</sequence>
<evidence type="ECO:0000256" key="7">
    <source>
        <dbReference type="ARBA" id="ARBA00023136"/>
    </source>
</evidence>
<dbReference type="Pfam" id="PF04290">
    <property type="entry name" value="DctQ"/>
    <property type="match status" value="1"/>
</dbReference>
<dbReference type="EMBL" id="VSSQ01043455">
    <property type="protein sequence ID" value="MPM97144.1"/>
    <property type="molecule type" value="Genomic_DNA"/>
</dbReference>
<evidence type="ECO:0000256" key="4">
    <source>
        <dbReference type="ARBA" id="ARBA00022519"/>
    </source>
</evidence>
<feature type="transmembrane region" description="Helical" evidence="8">
    <location>
        <begin position="102"/>
        <end position="124"/>
    </location>
</feature>
<dbReference type="InterPro" id="IPR007387">
    <property type="entry name" value="TRAP_DctQ"/>
</dbReference>
<accession>A0A645E5R4</accession>
<dbReference type="GO" id="GO:0022857">
    <property type="term" value="F:transmembrane transporter activity"/>
    <property type="evidence" value="ECO:0007669"/>
    <property type="project" value="TreeGrafter"/>
</dbReference>
<dbReference type="AlphaFoldDB" id="A0A645E5R4"/>
<protein>
    <recommendedName>
        <fullName evidence="9">Tripartite ATP-independent periplasmic transporters DctQ component domain-containing protein</fullName>
    </recommendedName>
</protein>
<evidence type="ECO:0000259" key="9">
    <source>
        <dbReference type="Pfam" id="PF04290"/>
    </source>
</evidence>
<comment type="subcellular location">
    <subcellularLocation>
        <location evidence="1">Cell inner membrane</location>
        <topology evidence="1">Multi-pass membrane protein</topology>
    </subcellularLocation>
</comment>
<keyword evidence="6 8" id="KW-1133">Transmembrane helix</keyword>
<organism evidence="10">
    <name type="scientific">bioreactor metagenome</name>
    <dbReference type="NCBI Taxonomy" id="1076179"/>
    <lineage>
        <taxon>unclassified sequences</taxon>
        <taxon>metagenomes</taxon>
        <taxon>ecological metagenomes</taxon>
    </lineage>
</organism>